<name>A0AAD8PU88_9PEZI</name>
<reference evidence="3" key="1">
    <citation type="submission" date="2021-06" db="EMBL/GenBank/DDBJ databases">
        <title>Comparative genomics, transcriptomics and evolutionary studies reveal genomic signatures of adaptation to plant cell wall in hemibiotrophic fungi.</title>
        <authorList>
            <consortium name="DOE Joint Genome Institute"/>
            <person name="Baroncelli R."/>
            <person name="Diaz J.F."/>
            <person name="Benocci T."/>
            <person name="Peng M."/>
            <person name="Battaglia E."/>
            <person name="Haridas S."/>
            <person name="Andreopoulos W."/>
            <person name="Labutti K."/>
            <person name="Pangilinan J."/>
            <person name="Floch G.L."/>
            <person name="Makela M.R."/>
            <person name="Henrissat B."/>
            <person name="Grigoriev I.V."/>
            <person name="Crouch J.A."/>
            <person name="De Vries R.P."/>
            <person name="Sukno S.A."/>
            <person name="Thon M.R."/>
        </authorList>
    </citation>
    <scope>NUCLEOTIDE SEQUENCE</scope>
    <source>
        <strain evidence="3">CBS 125086</strain>
    </source>
</reference>
<protein>
    <submittedName>
        <fullName evidence="3">Uncharacterized protein</fullName>
    </submittedName>
</protein>
<dbReference type="EMBL" id="JAHLJV010000058">
    <property type="protein sequence ID" value="KAK1580138.1"/>
    <property type="molecule type" value="Genomic_DNA"/>
</dbReference>
<feature type="region of interest" description="Disordered" evidence="1">
    <location>
        <begin position="115"/>
        <end position="141"/>
    </location>
</feature>
<keyword evidence="4" id="KW-1185">Reference proteome</keyword>
<proteinExistence type="predicted"/>
<feature type="region of interest" description="Disordered" evidence="1">
    <location>
        <begin position="29"/>
        <end position="49"/>
    </location>
</feature>
<dbReference type="GeneID" id="85436610"/>
<sequence length="210" mass="22522">MGKLSGSSLLLAVKLARCWILHGMFAKHGSGEQPRPRQKVKSFTSRGLPSLTLQPRSSLHHASSRPMFILLATTSANIVRLLTCATAGKPIVTDPILPKGGNAIFVSMTWTRCTPQDTAQDGTDRPSHVEGTTSKPSPTDIANAPRIRVLCRKPTSLPPTYVVDTTATACHSTARRPGIPSNPEPHYIHLSPAEPTNPSAQLLLDGVDLI</sequence>
<dbReference type="Proteomes" id="UP001230504">
    <property type="component" value="Unassembled WGS sequence"/>
</dbReference>
<evidence type="ECO:0000256" key="2">
    <source>
        <dbReference type="SAM" id="SignalP"/>
    </source>
</evidence>
<feature type="signal peptide" evidence="2">
    <location>
        <begin position="1"/>
        <end position="31"/>
    </location>
</feature>
<organism evidence="3 4">
    <name type="scientific">Colletotrichum navitas</name>
    <dbReference type="NCBI Taxonomy" id="681940"/>
    <lineage>
        <taxon>Eukaryota</taxon>
        <taxon>Fungi</taxon>
        <taxon>Dikarya</taxon>
        <taxon>Ascomycota</taxon>
        <taxon>Pezizomycotina</taxon>
        <taxon>Sordariomycetes</taxon>
        <taxon>Hypocreomycetidae</taxon>
        <taxon>Glomerellales</taxon>
        <taxon>Glomerellaceae</taxon>
        <taxon>Colletotrichum</taxon>
        <taxon>Colletotrichum graminicola species complex</taxon>
    </lineage>
</organism>
<evidence type="ECO:0000313" key="3">
    <source>
        <dbReference type="EMBL" id="KAK1580138.1"/>
    </source>
</evidence>
<accession>A0AAD8PU88</accession>
<evidence type="ECO:0000256" key="1">
    <source>
        <dbReference type="SAM" id="MobiDB-lite"/>
    </source>
</evidence>
<dbReference type="AlphaFoldDB" id="A0AAD8PU88"/>
<keyword evidence="2" id="KW-0732">Signal</keyword>
<feature type="chain" id="PRO_5042072696" evidence="2">
    <location>
        <begin position="32"/>
        <end position="210"/>
    </location>
</feature>
<dbReference type="RefSeq" id="XP_060411197.1">
    <property type="nucleotide sequence ID" value="XM_060552370.1"/>
</dbReference>
<gene>
    <name evidence="3" type="ORF">LY79DRAFT_315684</name>
</gene>
<comment type="caution">
    <text evidence="3">The sequence shown here is derived from an EMBL/GenBank/DDBJ whole genome shotgun (WGS) entry which is preliminary data.</text>
</comment>
<evidence type="ECO:0000313" key="4">
    <source>
        <dbReference type="Proteomes" id="UP001230504"/>
    </source>
</evidence>